<sequence length="148" mass="16666">MDNDETMNQAQIAEFLGVDRTKVNKWTDELGEPVSEGTRNQRWRRERAVAVGRRHGLLDERGRPLPRTSKFPVPYPHVSPELGVTVYCLPDAAAMLGVEPGNVRTWMQRGKVVPDERIGRNPAFTLATLRKLAKDVGRTVDPKARRPA</sequence>
<comment type="caution">
    <text evidence="1">The sequence shown here is derived from an EMBL/GenBank/DDBJ whole genome shotgun (WGS) entry which is preliminary data.</text>
</comment>
<protein>
    <recommendedName>
        <fullName evidence="3">Helix-turn-helix domain-containing protein</fullName>
    </recommendedName>
</protein>
<accession>A0A372M026</accession>
<organism evidence="1 2">
    <name type="scientific">Streptomyces triticagri</name>
    <dbReference type="NCBI Taxonomy" id="2293568"/>
    <lineage>
        <taxon>Bacteria</taxon>
        <taxon>Bacillati</taxon>
        <taxon>Actinomycetota</taxon>
        <taxon>Actinomycetes</taxon>
        <taxon>Kitasatosporales</taxon>
        <taxon>Streptomycetaceae</taxon>
        <taxon>Streptomyces</taxon>
    </lineage>
</organism>
<dbReference type="Proteomes" id="UP000263094">
    <property type="component" value="Unassembled WGS sequence"/>
</dbReference>
<dbReference type="EMBL" id="QUAK01000194">
    <property type="protein sequence ID" value="RFU83637.1"/>
    <property type="molecule type" value="Genomic_DNA"/>
</dbReference>
<dbReference type="AlphaFoldDB" id="A0A372M026"/>
<gene>
    <name evidence="1" type="ORF">DY218_27405</name>
</gene>
<evidence type="ECO:0008006" key="3">
    <source>
        <dbReference type="Google" id="ProtNLM"/>
    </source>
</evidence>
<proteinExistence type="predicted"/>
<reference evidence="1 2" key="1">
    <citation type="submission" date="2018-08" db="EMBL/GenBank/DDBJ databases">
        <title>Isolation, diversity and antifungal activity of Actinobacteria from wheat.</title>
        <authorList>
            <person name="Han C."/>
        </authorList>
    </citation>
    <scope>NUCLEOTIDE SEQUENCE [LARGE SCALE GENOMIC DNA]</scope>
    <source>
        <strain evidence="1 2">NEAU-YY421</strain>
    </source>
</reference>
<dbReference type="Gene3D" id="1.10.10.10">
    <property type="entry name" value="Winged helix-like DNA-binding domain superfamily/Winged helix DNA-binding domain"/>
    <property type="match status" value="1"/>
</dbReference>
<dbReference type="RefSeq" id="WP_128558792.1">
    <property type="nucleotide sequence ID" value="NZ_QUAK01000194.1"/>
</dbReference>
<name>A0A372M026_9ACTN</name>
<dbReference type="InterPro" id="IPR036388">
    <property type="entry name" value="WH-like_DNA-bd_sf"/>
</dbReference>
<keyword evidence="2" id="KW-1185">Reference proteome</keyword>
<evidence type="ECO:0000313" key="2">
    <source>
        <dbReference type="Proteomes" id="UP000263094"/>
    </source>
</evidence>
<evidence type="ECO:0000313" key="1">
    <source>
        <dbReference type="EMBL" id="RFU83637.1"/>
    </source>
</evidence>